<dbReference type="Pfam" id="PF10433">
    <property type="entry name" value="Beta-prop_RSE1_1st"/>
    <property type="match status" value="1"/>
</dbReference>
<dbReference type="InterPro" id="IPR018846">
    <property type="entry name" value="Beta-prop_RSE1/DDB1/CPSF1_1st"/>
</dbReference>
<dbReference type="OrthoDB" id="6109at2759"/>
<evidence type="ECO:0000256" key="2">
    <source>
        <dbReference type="ARBA" id="ARBA00023242"/>
    </source>
</evidence>
<protein>
    <recommendedName>
        <fullName evidence="9">Cleavage/polyadenylation specificity factor A subunit C-terminal domain-containing protein</fullName>
    </recommendedName>
</protein>
<evidence type="ECO:0000259" key="5">
    <source>
        <dbReference type="Pfam" id="PF10433"/>
    </source>
</evidence>
<evidence type="ECO:0000259" key="6">
    <source>
        <dbReference type="Pfam" id="PF23726"/>
    </source>
</evidence>
<dbReference type="InterPro" id="IPR058543">
    <property type="entry name" value="Beta-prop_RSE1/DDB1/CPSF1_2nd"/>
</dbReference>
<evidence type="ECO:0000313" key="8">
    <source>
        <dbReference type="Proteomes" id="UP000070544"/>
    </source>
</evidence>
<dbReference type="Proteomes" id="UP000070544">
    <property type="component" value="Unassembled WGS sequence"/>
</dbReference>
<evidence type="ECO:0008006" key="9">
    <source>
        <dbReference type="Google" id="ProtNLM"/>
    </source>
</evidence>
<dbReference type="PANTHER" id="PTHR10644">
    <property type="entry name" value="DNA REPAIR/RNA PROCESSING CPSF FAMILY"/>
    <property type="match status" value="1"/>
</dbReference>
<evidence type="ECO:0000256" key="1">
    <source>
        <dbReference type="ARBA" id="ARBA00004123"/>
    </source>
</evidence>
<dbReference type="Pfam" id="PF23726">
    <property type="entry name" value="Beta-prop_RSE1_2nd"/>
    <property type="match status" value="1"/>
</dbReference>
<gene>
    <name evidence="7" type="ORF">M427DRAFT_55141</name>
</gene>
<dbReference type="InterPro" id="IPR015943">
    <property type="entry name" value="WD40/YVTN_repeat-like_dom_sf"/>
</dbReference>
<dbReference type="Gene3D" id="2.130.10.10">
    <property type="entry name" value="YVTN repeat-like/Quinoprotein amine dehydrogenase"/>
    <property type="match status" value="3"/>
</dbReference>
<proteinExistence type="predicted"/>
<keyword evidence="2" id="KW-0539">Nucleus</keyword>
<dbReference type="InterPro" id="IPR004871">
    <property type="entry name" value="RSE1/DDB1/CPSF1_C"/>
</dbReference>
<feature type="domain" description="RSE1/DDB1/CPSF1 second beta-propeller" evidence="6">
    <location>
        <begin position="732"/>
        <end position="1277"/>
    </location>
</feature>
<feature type="domain" description="RSE1/DDB1/CPSF1 first beta-propeller" evidence="5">
    <location>
        <begin position="107"/>
        <end position="377"/>
    </location>
</feature>
<keyword evidence="8" id="KW-1185">Reference proteome</keyword>
<evidence type="ECO:0000259" key="4">
    <source>
        <dbReference type="Pfam" id="PF03178"/>
    </source>
</evidence>
<evidence type="ECO:0000313" key="7">
    <source>
        <dbReference type="EMBL" id="KXS16802.1"/>
    </source>
</evidence>
<dbReference type="STRING" id="1344416.A0A139AJ40"/>
<reference evidence="7 8" key="1">
    <citation type="journal article" date="2015" name="Genome Biol. Evol.">
        <title>Phylogenomic analyses indicate that early fungi evolved digesting cell walls of algal ancestors of land plants.</title>
        <authorList>
            <person name="Chang Y."/>
            <person name="Wang S."/>
            <person name="Sekimoto S."/>
            <person name="Aerts A.L."/>
            <person name="Choi C."/>
            <person name="Clum A."/>
            <person name="LaButti K.M."/>
            <person name="Lindquist E.A."/>
            <person name="Yee Ngan C."/>
            <person name="Ohm R.A."/>
            <person name="Salamov A.A."/>
            <person name="Grigoriev I.V."/>
            <person name="Spatafora J.W."/>
            <person name="Berbee M.L."/>
        </authorList>
    </citation>
    <scope>NUCLEOTIDE SEQUENCE [LARGE SCALE GENOMIC DNA]</scope>
    <source>
        <strain evidence="7 8">JEL478</strain>
    </source>
</reference>
<dbReference type="GO" id="GO:0003676">
    <property type="term" value="F:nucleic acid binding"/>
    <property type="evidence" value="ECO:0007669"/>
    <property type="project" value="InterPro"/>
</dbReference>
<dbReference type="EMBL" id="KQ965750">
    <property type="protein sequence ID" value="KXS16802.1"/>
    <property type="molecule type" value="Genomic_DNA"/>
</dbReference>
<name>A0A139AJ40_GONPJ</name>
<dbReference type="GO" id="GO:0005634">
    <property type="term" value="C:nucleus"/>
    <property type="evidence" value="ECO:0007669"/>
    <property type="project" value="UniProtKB-SubCell"/>
</dbReference>
<organism evidence="7 8">
    <name type="scientific">Gonapodya prolifera (strain JEL478)</name>
    <name type="common">Monoblepharis prolifera</name>
    <dbReference type="NCBI Taxonomy" id="1344416"/>
    <lineage>
        <taxon>Eukaryota</taxon>
        <taxon>Fungi</taxon>
        <taxon>Fungi incertae sedis</taxon>
        <taxon>Chytridiomycota</taxon>
        <taxon>Chytridiomycota incertae sedis</taxon>
        <taxon>Monoblepharidomycetes</taxon>
        <taxon>Monoblepharidales</taxon>
        <taxon>Gonapodyaceae</taxon>
        <taxon>Gonapodya</taxon>
    </lineage>
</organism>
<feature type="domain" description="RSE1/DDB1/CPSF1 C-terminal" evidence="4">
    <location>
        <begin position="1457"/>
        <end position="1799"/>
    </location>
</feature>
<dbReference type="InterPro" id="IPR050358">
    <property type="entry name" value="RSE1/DDB1/CFT1"/>
</dbReference>
<feature type="region of interest" description="Disordered" evidence="3">
    <location>
        <begin position="921"/>
        <end position="953"/>
    </location>
</feature>
<sequence>MSGGGMFHLYKDLLPPSVASCCVAATLVAPDTKNLLVARGNTLHIYTVQEEEENIPDFGRSGDQTDEIDADLEGEASAGMILGDSDEHQYRPSLSAALASRRRKVARLHFVYSCKLAGVVESMGVVRTSVGVGAAGMDSVLLAFGDAKLSLVSWHPPTHSLTTVSLHFYEREEYRFEHLNPTYLHPEVRVDPRNRCAVLRVYGGRIAVLPVRQPEEIGGGLGEEDLYGKGRVGSATRKDANSDDGDGDFAPFHESFVVPFSAIDPGIHHVIDIAFLHGYNTPTVVILYETHRTWAGRFPARRDTVHLIAVTLPTTPPNPNASLAPTHRPFPVLFSHDRLPTGSFRLHSLPQPLGGVLVLHPNGVVYVDQTTVPGVAAPVNFFWGSEERITNLANAAMAGGPGKKAAPLSYGPGSIPDDRPNPLYHAQSSKGGEKIGVDLSGAVPCDIDPDTVVLVTRKGEFVRLDLVGSEDSGRGWSRKKGGVRTIEVERCGVKLVGVPGCVARVGEMLPGVKEGFVFLSNRLGDDVVFKFEETHVEVEDDEHDENSKLGLNGSVVGTKRSANDAFGEGDGTTNGKKLKYEDDMDSELYGESAVEIPSPTSAKPTTLNGTKARQTRRKLRFFATDQLTSVGPIRDCAMSVPTWWPSSSPVALEDPVAPVYDPTFPRQDLEITCAIGDDHSGSVAILRKNVAPVVIATFQSSDFAVSKDPVSAVTADDSDEGAIVEEEETTLEDVWRVDLKVDAFYQRDDRAESPGFLVICRSDGTTVLDTSGGDLVEAKAVGFQRCVKTVAAGSLLNGTLIVQITQSSVTVLDAAGRPLQEIKTSELFENEAIVSADVVDPYVWVMVSDGGSAIMIAEEEEMDHPADSAEPGEQIVRIGKLNIIKALKAESNAIRAFSIYADPTKGRLMPTIREATKLFTPMSRLDPGDNQGNTTRLRDPPLTHQKRRKGPPNLADVEAIAGVDTYLDELDKDLLYSSEHRVGANGLNGRDASDSNLYGRSVPDESSDDEIDVVLRNGSGQGISDDKPVAALPEITMENVSRMGTTTTTDANYWATIVHENGSLEICKLPSMESSYFVPYFDLLPTVVSDTPQSGQKAAAAGGVIISEVMLCHIGREGTDKDMYLFVRTNGCDLVIYRGFYHLEHTADLDPLSALPTSLTRNSSANISASLRGLSSPAPSDVDSGRSRLALRFVRQHHDHIGRELRFFVDMDKLQTPQDLNIQDPKDIRRRKMRRFTRLIGWDDGATYEGVFVGGPRPSIVLATVRTTIPITTLDVDPAGLEFEGPKASEDGTDLNWASDSDRTPKFVPLTVPSAVPGKRSLRVHPMVVDGEILGFSEFDTPSCRRGFAYVNSKGSLRISRLPLSQNLDADWPVRKISLKRTPHYVIPHASSETFVLATSTKVPFILNRAQYAAAVLAGVIEDGEQVNGQVPTADPLTPDTGMESRPPGAFLPEERKYQLELVSPITWETVDRFEFAEYEHVLDAQAISLESKQTTSGRKLFVVVGTGFVRAEDLSSRGKIYIFDVIEVVPEPDNPRTNHKLKLLYQSDDKGTAGPVTRLCGVNGYLLAAIGNKIIVHSFEDGESLDGVAFLDVNIYVRAVSAIKNVIVAGDLLKSIWFMGFQEEPAKLGSLGRDFSQLEVMANEFLIDHNQLGLLTADAEGNLMMFSFAPEDVRSLGGTKLLGRGEFHVGSQVHQMVRMRKMSLPRKRGAAAVTSRQQAVIMTTADGGLCAMVPISEKMYRRLTAVANRLISGAQQVAGLNPKAFRRLRSTSASFLSSPSTVSRGANILDGNVMEMFSNLSVRRQREIAKSVGSNVERVVDDLLEIDLSTEWF</sequence>
<dbReference type="Pfam" id="PF03178">
    <property type="entry name" value="CPSF_A"/>
    <property type="match status" value="1"/>
</dbReference>
<accession>A0A139AJ40</accession>
<evidence type="ECO:0000256" key="3">
    <source>
        <dbReference type="SAM" id="MobiDB-lite"/>
    </source>
</evidence>
<comment type="subcellular location">
    <subcellularLocation>
        <location evidence="1">Nucleus</location>
    </subcellularLocation>
</comment>
<feature type="region of interest" description="Disordered" evidence="3">
    <location>
        <begin position="983"/>
        <end position="1008"/>
    </location>
</feature>